<evidence type="ECO:0000259" key="5">
    <source>
        <dbReference type="PROSITE" id="PS50931"/>
    </source>
</evidence>
<dbReference type="Proteomes" id="UP000317303">
    <property type="component" value="Unassembled WGS sequence"/>
</dbReference>
<evidence type="ECO:0000256" key="1">
    <source>
        <dbReference type="ARBA" id="ARBA00009437"/>
    </source>
</evidence>
<dbReference type="PANTHER" id="PTHR30579:SF7">
    <property type="entry name" value="HTH-TYPE TRANSCRIPTIONAL REGULATOR LRHA-RELATED"/>
    <property type="match status" value="1"/>
</dbReference>
<protein>
    <submittedName>
        <fullName evidence="6">DNA-binding transcriptional LysR family regulator</fullName>
    </submittedName>
</protein>
<dbReference type="InterPro" id="IPR000847">
    <property type="entry name" value="LysR_HTH_N"/>
</dbReference>
<keyword evidence="3 6" id="KW-0238">DNA-binding</keyword>
<comment type="similarity">
    <text evidence="1">Belongs to the LysR transcriptional regulatory family.</text>
</comment>
<evidence type="ECO:0000313" key="6">
    <source>
        <dbReference type="EMBL" id="TWH20112.1"/>
    </source>
</evidence>
<dbReference type="InterPro" id="IPR005119">
    <property type="entry name" value="LysR_subst-bd"/>
</dbReference>
<dbReference type="InterPro" id="IPR036390">
    <property type="entry name" value="WH_DNA-bd_sf"/>
</dbReference>
<dbReference type="InterPro" id="IPR050176">
    <property type="entry name" value="LTTR"/>
</dbReference>
<dbReference type="PRINTS" id="PR00039">
    <property type="entry name" value="HTHLYSR"/>
</dbReference>
<evidence type="ECO:0000256" key="4">
    <source>
        <dbReference type="ARBA" id="ARBA00023163"/>
    </source>
</evidence>
<dbReference type="PROSITE" id="PS50931">
    <property type="entry name" value="HTH_LYSR"/>
    <property type="match status" value="1"/>
</dbReference>
<sequence length="327" mass="35640">MRRGYAVIDLLGTSSQRRGPADVMIVSVVPGIRLGSGNPVPVLDLVWLRTFLEVARTGGFSRAARNLGLGQATVSQHVRKLEDTVGRRLLDRDSHTVALTGDGEAMVGFARTILGHERQALDYFAVDHTSGRVRVGVSEDLMQHGWFAGIAQRFRQRYPRVDLDIAAGLSAPLAHRLAHGELELAVVKTSQPAVPRHVLWRDALTWVAAPDFRPDPREPLPLVTYPEPSITRERAFAALRRTSRAWRVSCTVDRLSALCTTVRAGAGVAVLADSVIPDGLVRLTDALPELDGVDFVLRSRATVRGTPTAALAELITRAASERRPTAH</sequence>
<accession>A0A660C9I0</accession>
<keyword evidence="7" id="KW-1185">Reference proteome</keyword>
<evidence type="ECO:0000256" key="3">
    <source>
        <dbReference type="ARBA" id="ARBA00023125"/>
    </source>
</evidence>
<dbReference type="GO" id="GO:0003677">
    <property type="term" value="F:DNA binding"/>
    <property type="evidence" value="ECO:0007669"/>
    <property type="project" value="UniProtKB-KW"/>
</dbReference>
<dbReference type="GO" id="GO:0003700">
    <property type="term" value="F:DNA-binding transcription factor activity"/>
    <property type="evidence" value="ECO:0007669"/>
    <property type="project" value="InterPro"/>
</dbReference>
<dbReference type="SUPFAM" id="SSF46785">
    <property type="entry name" value="Winged helix' DNA-binding domain"/>
    <property type="match status" value="1"/>
</dbReference>
<gene>
    <name evidence="6" type="ORF">JD82_01952</name>
</gene>
<dbReference type="Pfam" id="PF03466">
    <property type="entry name" value="LysR_substrate"/>
    <property type="match status" value="1"/>
</dbReference>
<dbReference type="EMBL" id="VLJV01000001">
    <property type="protein sequence ID" value="TWH20112.1"/>
    <property type="molecule type" value="Genomic_DNA"/>
</dbReference>
<dbReference type="PANTHER" id="PTHR30579">
    <property type="entry name" value="TRANSCRIPTIONAL REGULATOR"/>
    <property type="match status" value="1"/>
</dbReference>
<keyword evidence="4" id="KW-0804">Transcription</keyword>
<organism evidence="6 7">
    <name type="scientific">Prauserella rugosa</name>
    <dbReference type="NCBI Taxonomy" id="43354"/>
    <lineage>
        <taxon>Bacteria</taxon>
        <taxon>Bacillati</taxon>
        <taxon>Actinomycetota</taxon>
        <taxon>Actinomycetes</taxon>
        <taxon>Pseudonocardiales</taxon>
        <taxon>Pseudonocardiaceae</taxon>
        <taxon>Prauserella</taxon>
    </lineage>
</organism>
<comment type="caution">
    <text evidence="6">The sequence shown here is derived from an EMBL/GenBank/DDBJ whole genome shotgun (WGS) entry which is preliminary data.</text>
</comment>
<feature type="domain" description="HTH lysR-type" evidence="5">
    <location>
        <begin position="43"/>
        <end position="100"/>
    </location>
</feature>
<dbReference type="Gene3D" id="1.10.10.10">
    <property type="entry name" value="Winged helix-like DNA-binding domain superfamily/Winged helix DNA-binding domain"/>
    <property type="match status" value="1"/>
</dbReference>
<name>A0A660C9I0_9PSEU</name>
<dbReference type="SUPFAM" id="SSF53850">
    <property type="entry name" value="Periplasmic binding protein-like II"/>
    <property type="match status" value="1"/>
</dbReference>
<dbReference type="Pfam" id="PF00126">
    <property type="entry name" value="HTH_1"/>
    <property type="match status" value="1"/>
</dbReference>
<proteinExistence type="inferred from homology"/>
<dbReference type="AlphaFoldDB" id="A0A660C9I0"/>
<evidence type="ECO:0000313" key="7">
    <source>
        <dbReference type="Proteomes" id="UP000317303"/>
    </source>
</evidence>
<evidence type="ECO:0000256" key="2">
    <source>
        <dbReference type="ARBA" id="ARBA00023015"/>
    </source>
</evidence>
<dbReference type="Gene3D" id="3.40.190.10">
    <property type="entry name" value="Periplasmic binding protein-like II"/>
    <property type="match status" value="2"/>
</dbReference>
<reference evidence="6 7" key="1">
    <citation type="submission" date="2019-07" db="EMBL/GenBank/DDBJ databases">
        <title>R&amp;d 2014.</title>
        <authorList>
            <person name="Klenk H.-P."/>
        </authorList>
    </citation>
    <scope>NUCLEOTIDE SEQUENCE [LARGE SCALE GENOMIC DNA]</scope>
    <source>
        <strain evidence="6 7">DSM 43194</strain>
    </source>
</reference>
<keyword evidence="2" id="KW-0805">Transcription regulation</keyword>
<dbReference type="InterPro" id="IPR036388">
    <property type="entry name" value="WH-like_DNA-bd_sf"/>
</dbReference>